<evidence type="ECO:0008006" key="5">
    <source>
        <dbReference type="Google" id="ProtNLM"/>
    </source>
</evidence>
<name>A0ABQ1J6L0_9PROT</name>
<dbReference type="CDD" id="cd00586">
    <property type="entry name" value="4HBT"/>
    <property type="match status" value="1"/>
</dbReference>
<evidence type="ECO:0000313" key="3">
    <source>
        <dbReference type="EMBL" id="GGB59138.1"/>
    </source>
</evidence>
<comment type="similarity">
    <text evidence="1">Belongs to the 4-hydroxybenzoyl-CoA thioesterase family.</text>
</comment>
<dbReference type="PANTHER" id="PTHR31793">
    <property type="entry name" value="4-HYDROXYBENZOYL-COA THIOESTERASE FAMILY MEMBER"/>
    <property type="match status" value="1"/>
</dbReference>
<dbReference type="InterPro" id="IPR050563">
    <property type="entry name" value="4-hydroxybenzoyl-CoA_TE"/>
</dbReference>
<keyword evidence="2" id="KW-0378">Hydrolase</keyword>
<dbReference type="RefSeq" id="WP_188582154.1">
    <property type="nucleotide sequence ID" value="NZ_BMDZ01000084.1"/>
</dbReference>
<evidence type="ECO:0000313" key="4">
    <source>
        <dbReference type="Proteomes" id="UP000603352"/>
    </source>
</evidence>
<dbReference type="EMBL" id="BMDZ01000084">
    <property type="protein sequence ID" value="GGB59138.1"/>
    <property type="molecule type" value="Genomic_DNA"/>
</dbReference>
<sequence length="184" mass="20002">MTVSEAAPQPAATTADTGTPYTAADLLIDTVPPPTDPADIGPGAGRFRLWIPERIRFGETDMLGHVNNAVYARWLELGRTRLFDLCGLATRYDQEAPTVMVQAELRIGYKAELRYPGLVMIATGVQRIGRSSITIPQALYANGVLIADSDSVCVAIDRATRRPAQVPDDLRHALNRFATREPAA</sequence>
<comment type="caution">
    <text evidence="3">The sequence shown here is derived from an EMBL/GenBank/DDBJ whole genome shotgun (WGS) entry which is preliminary data.</text>
</comment>
<protein>
    <recommendedName>
        <fullName evidence="5">Acyl-CoA thioesterase</fullName>
    </recommendedName>
</protein>
<proteinExistence type="inferred from homology"/>
<reference evidence="4" key="1">
    <citation type="journal article" date="2019" name="Int. J. Syst. Evol. Microbiol.">
        <title>The Global Catalogue of Microorganisms (GCM) 10K type strain sequencing project: providing services to taxonomists for standard genome sequencing and annotation.</title>
        <authorList>
            <consortium name="The Broad Institute Genomics Platform"/>
            <consortium name="The Broad Institute Genome Sequencing Center for Infectious Disease"/>
            <person name="Wu L."/>
            <person name="Ma J."/>
        </authorList>
    </citation>
    <scope>NUCLEOTIDE SEQUENCE [LARGE SCALE GENOMIC DNA]</scope>
    <source>
        <strain evidence="4">CGMCC 1.10188</strain>
    </source>
</reference>
<dbReference type="Proteomes" id="UP000603352">
    <property type="component" value="Unassembled WGS sequence"/>
</dbReference>
<dbReference type="Pfam" id="PF13279">
    <property type="entry name" value="4HBT_2"/>
    <property type="match status" value="1"/>
</dbReference>
<dbReference type="InterPro" id="IPR029069">
    <property type="entry name" value="HotDog_dom_sf"/>
</dbReference>
<dbReference type="PANTHER" id="PTHR31793:SF27">
    <property type="entry name" value="NOVEL THIOESTERASE SUPERFAMILY DOMAIN AND SAPOSIN A-TYPE DOMAIN CONTAINING PROTEIN (0610012H03RIK)"/>
    <property type="match status" value="1"/>
</dbReference>
<keyword evidence="4" id="KW-1185">Reference proteome</keyword>
<evidence type="ECO:0000256" key="2">
    <source>
        <dbReference type="ARBA" id="ARBA00022801"/>
    </source>
</evidence>
<accession>A0ABQ1J6L0</accession>
<dbReference type="Gene3D" id="3.10.129.10">
    <property type="entry name" value="Hotdog Thioesterase"/>
    <property type="match status" value="1"/>
</dbReference>
<gene>
    <name evidence="3" type="ORF">GCM10011505_44910</name>
</gene>
<dbReference type="SUPFAM" id="SSF54637">
    <property type="entry name" value="Thioesterase/thiol ester dehydrase-isomerase"/>
    <property type="match status" value="1"/>
</dbReference>
<organism evidence="3 4">
    <name type="scientific">Tistrella bauzanensis</name>
    <dbReference type="NCBI Taxonomy" id="657419"/>
    <lineage>
        <taxon>Bacteria</taxon>
        <taxon>Pseudomonadati</taxon>
        <taxon>Pseudomonadota</taxon>
        <taxon>Alphaproteobacteria</taxon>
        <taxon>Geminicoccales</taxon>
        <taxon>Geminicoccaceae</taxon>
        <taxon>Tistrella</taxon>
    </lineage>
</organism>
<evidence type="ECO:0000256" key="1">
    <source>
        <dbReference type="ARBA" id="ARBA00005953"/>
    </source>
</evidence>